<dbReference type="Proteomes" id="UP000199288">
    <property type="component" value="Unassembled WGS sequence"/>
</dbReference>
<name>A0A1H3W3H3_9ACTO</name>
<dbReference type="AlphaFoldDB" id="A0A1H3W3H3"/>
<evidence type="ECO:0000313" key="2">
    <source>
        <dbReference type="EMBL" id="SDZ81401.1"/>
    </source>
</evidence>
<protein>
    <submittedName>
        <fullName evidence="2">Uncharacterized protein</fullName>
    </submittedName>
</protein>
<feature type="transmembrane region" description="Helical" evidence="1">
    <location>
        <begin position="169"/>
        <end position="197"/>
    </location>
</feature>
<dbReference type="EMBL" id="FNQV01000002">
    <property type="protein sequence ID" value="SDZ81401.1"/>
    <property type="molecule type" value="Genomic_DNA"/>
</dbReference>
<feature type="transmembrane region" description="Helical" evidence="1">
    <location>
        <begin position="51"/>
        <end position="72"/>
    </location>
</feature>
<feature type="transmembrane region" description="Helical" evidence="1">
    <location>
        <begin position="24"/>
        <end position="45"/>
    </location>
</feature>
<keyword evidence="1" id="KW-1133">Transmembrane helix</keyword>
<evidence type="ECO:0000313" key="3">
    <source>
        <dbReference type="Proteomes" id="UP000199288"/>
    </source>
</evidence>
<evidence type="ECO:0000256" key="1">
    <source>
        <dbReference type="SAM" id="Phobius"/>
    </source>
</evidence>
<organism evidence="2 3">
    <name type="scientific">Bowdeniella nasicola</name>
    <dbReference type="NCBI Taxonomy" id="208480"/>
    <lineage>
        <taxon>Bacteria</taxon>
        <taxon>Bacillati</taxon>
        <taxon>Actinomycetota</taxon>
        <taxon>Actinomycetes</taxon>
        <taxon>Actinomycetales</taxon>
        <taxon>Actinomycetaceae</taxon>
        <taxon>Bowdeniella</taxon>
    </lineage>
</organism>
<keyword evidence="3" id="KW-1185">Reference proteome</keyword>
<proteinExistence type="predicted"/>
<accession>A0A1H3W3H3</accession>
<sequence length="198" mass="21053">MTSSQTVTKLLPTLLRIAHKPGGLLLMAAAGATGLLALMSLAVIASSSSPIRFLPLALAIVLWIFIAAFGIYREILRRNLDDLERQATGVAVVIDDDVVSHDQEVAPYQSSGAVNSALHDEAQALGEAYRETTIRTAKYFPRIEAAQRGLIRAAGGVVNAPYLKHDLRIIIGSFIGTAAALPLALFGFIVCAFALLLS</sequence>
<dbReference type="OrthoDB" id="3268921at2"/>
<dbReference type="RefSeq" id="WP_092561233.1">
    <property type="nucleotide sequence ID" value="NZ_FNQV01000002.1"/>
</dbReference>
<reference evidence="3" key="1">
    <citation type="submission" date="2016-10" db="EMBL/GenBank/DDBJ databases">
        <authorList>
            <person name="Varghese N."/>
            <person name="Submissions S."/>
        </authorList>
    </citation>
    <scope>NUCLEOTIDE SEQUENCE [LARGE SCALE GENOMIC DNA]</scope>
    <source>
        <strain evidence="3">KPR-1</strain>
    </source>
</reference>
<keyword evidence="1" id="KW-0812">Transmembrane</keyword>
<gene>
    <name evidence="2" type="ORF">SAMN02910418_00262</name>
</gene>
<keyword evidence="1" id="KW-0472">Membrane</keyword>